<dbReference type="RefSeq" id="WP_271790164.1">
    <property type="nucleotide sequence ID" value="NZ_CAMXCM010000006.1"/>
</dbReference>
<dbReference type="InterPro" id="IPR054280">
    <property type="entry name" value="DUF7014"/>
</dbReference>
<dbReference type="AlphaFoldDB" id="A0A9W4TPU8"/>
<organism evidence="3 5">
    <name type="scientific">Commensalibacter communis</name>
    <dbReference type="NCBI Taxonomy" id="2972786"/>
    <lineage>
        <taxon>Bacteria</taxon>
        <taxon>Pseudomonadati</taxon>
        <taxon>Pseudomonadota</taxon>
        <taxon>Alphaproteobacteria</taxon>
        <taxon>Acetobacterales</taxon>
        <taxon>Acetobacteraceae</taxon>
    </lineage>
</organism>
<dbReference type="EMBL" id="CAMXCS010000004">
    <property type="protein sequence ID" value="CAI3951508.1"/>
    <property type="molecule type" value="Genomic_DNA"/>
</dbReference>
<evidence type="ECO:0000313" key="4">
    <source>
        <dbReference type="EMBL" id="CAI3951508.1"/>
    </source>
</evidence>
<proteinExistence type="predicted"/>
<comment type="caution">
    <text evidence="3">The sequence shown here is derived from an EMBL/GenBank/DDBJ whole genome shotgun (WGS) entry which is preliminary data.</text>
</comment>
<feature type="domain" description="HEPN AbiJ-N-terminal" evidence="1">
    <location>
        <begin position="6"/>
        <end position="172"/>
    </location>
</feature>
<dbReference type="InterPro" id="IPR049503">
    <property type="entry name" value="AbiJ_NTD4"/>
</dbReference>
<dbReference type="EMBL" id="CAMXCM010000006">
    <property type="protein sequence ID" value="CAI3951488.1"/>
    <property type="molecule type" value="Genomic_DNA"/>
</dbReference>
<dbReference type="NCBIfam" id="NF046078">
    <property type="entry name" value="STM4504_CBY0614"/>
    <property type="match status" value="1"/>
</dbReference>
<evidence type="ECO:0000313" key="5">
    <source>
        <dbReference type="Proteomes" id="UP001154255"/>
    </source>
</evidence>
<evidence type="ECO:0000313" key="3">
    <source>
        <dbReference type="EMBL" id="CAI3951488.1"/>
    </source>
</evidence>
<accession>A0A9W4TPU8</accession>
<dbReference type="Proteomes" id="UP001154259">
    <property type="component" value="Unassembled WGS sequence"/>
</dbReference>
<evidence type="ECO:0000259" key="1">
    <source>
        <dbReference type="Pfam" id="PF18863"/>
    </source>
</evidence>
<dbReference type="Pfam" id="PF22809">
    <property type="entry name" value="DUF7014"/>
    <property type="match status" value="1"/>
</dbReference>
<reference evidence="3" key="1">
    <citation type="submission" date="2022-10" db="EMBL/GenBank/DDBJ databases">
        <authorList>
            <person name="Botero Cardona J."/>
        </authorList>
    </citation>
    <scope>NUCLEOTIDE SEQUENCE</scope>
    <source>
        <strain evidence="3">LMG 31819</strain>
        <strain evidence="4">R-53529</strain>
    </source>
</reference>
<dbReference type="Proteomes" id="UP001154255">
    <property type="component" value="Unassembled WGS sequence"/>
</dbReference>
<keyword evidence="6" id="KW-1185">Reference proteome</keyword>
<protein>
    <submittedName>
        <fullName evidence="3">Uncharacterized protein</fullName>
    </submittedName>
</protein>
<evidence type="ECO:0000259" key="2">
    <source>
        <dbReference type="Pfam" id="PF22809"/>
    </source>
</evidence>
<name>A0A9W4TPU8_9PROT</name>
<sequence>MAVANIYSRRLRASQSKGDDVYQYDTVPDKLRTQLLCIMDELFGSHSSLIEQAWQDLCKIVAKECGIRKLRVFPYQSSLVDYIEKDADLLEILDFCDLLFIYVRDVIESINKWCERNPFEIEQYAVFLRMYHPAIEELNTYFKESVLGYEYNKTEIIRIDSQHIHKEIIKPVLQLLGDERFQKVDAEYRLAHQHYRNKLVKDCVVSCNRAFETMLKTICDLESWDYQSGVRASDLITLVRNKNLFQDGMANNFNAFIATLKMECPRFGMNMVGMVRAVNNPNNPYIWGNIYSI</sequence>
<evidence type="ECO:0000313" key="6">
    <source>
        <dbReference type="Proteomes" id="UP001154259"/>
    </source>
</evidence>
<dbReference type="Pfam" id="PF18863">
    <property type="entry name" value="AbiJ_NTD4"/>
    <property type="match status" value="1"/>
</dbReference>
<gene>
    <name evidence="4" type="ORF">R53529_LOCUS1733</name>
    <name evidence="3" type="ORF">R53530_LOCUS1853</name>
</gene>
<feature type="domain" description="DUF7014" evidence="2">
    <location>
        <begin position="174"/>
        <end position="262"/>
    </location>
</feature>